<dbReference type="Proteomes" id="UP000266482">
    <property type="component" value="Unassembled WGS sequence"/>
</dbReference>
<keyword evidence="1" id="KW-0805">Transcription regulation</keyword>
<protein>
    <submittedName>
        <fullName evidence="6">TetR/AcrR family transcriptional regulator</fullName>
    </submittedName>
</protein>
<name>A0A3A1UVC4_9BACL</name>
<evidence type="ECO:0000259" key="5">
    <source>
        <dbReference type="PROSITE" id="PS50977"/>
    </source>
</evidence>
<dbReference type="GO" id="GO:0003677">
    <property type="term" value="F:DNA binding"/>
    <property type="evidence" value="ECO:0007669"/>
    <property type="project" value="UniProtKB-UniRule"/>
</dbReference>
<dbReference type="EMBL" id="QXQA01000010">
    <property type="protein sequence ID" value="RIX51391.1"/>
    <property type="molecule type" value="Genomic_DNA"/>
</dbReference>
<accession>A0A3A1UVC4</accession>
<dbReference type="AlphaFoldDB" id="A0A3A1UVC4"/>
<dbReference type="OrthoDB" id="113732at2"/>
<dbReference type="PROSITE" id="PS50977">
    <property type="entry name" value="HTH_TETR_2"/>
    <property type="match status" value="1"/>
</dbReference>
<dbReference type="PANTHER" id="PTHR47506">
    <property type="entry name" value="TRANSCRIPTIONAL REGULATORY PROTEIN"/>
    <property type="match status" value="1"/>
</dbReference>
<dbReference type="SUPFAM" id="SSF46689">
    <property type="entry name" value="Homeodomain-like"/>
    <property type="match status" value="1"/>
</dbReference>
<reference evidence="6 7" key="1">
    <citation type="submission" date="2018-09" db="EMBL/GenBank/DDBJ databases">
        <title>Paenibacillus aracenensis nov. sp. isolated from a cave in southern Spain.</title>
        <authorList>
            <person name="Jurado V."/>
            <person name="Gutierrez-Patricio S."/>
            <person name="Gonzalez-Pimentel J.L."/>
            <person name="Miller A.Z."/>
            <person name="Laiz L."/>
            <person name="Saiz-Jimenez C."/>
        </authorList>
    </citation>
    <scope>NUCLEOTIDE SEQUENCE [LARGE SCALE GENOMIC DNA]</scope>
    <source>
        <strain evidence="6 7">DSM 22867</strain>
    </source>
</reference>
<dbReference type="InterPro" id="IPR036271">
    <property type="entry name" value="Tet_transcr_reg_TetR-rel_C_sf"/>
</dbReference>
<dbReference type="InterPro" id="IPR001647">
    <property type="entry name" value="HTH_TetR"/>
</dbReference>
<evidence type="ECO:0000256" key="1">
    <source>
        <dbReference type="ARBA" id="ARBA00023015"/>
    </source>
</evidence>
<sequence>MGKSGRPREFRDTAVIDAAMELFWTNGYEACSTEDLCKQTGLGRGSLYNAFGSKHVIYEKVLLRYHEIGIEAQIAILQQPVPVKDRIRALLDWVIHEDFSEKGRRGCLLINAAMERAQRDPTVERIFNQHVNRLEEALRQTIEEGRNSGEIALSRETNELASLFLSSYYGLRVLNVAAQSRERAVQTAEATLKLLF</sequence>
<dbReference type="InterPro" id="IPR011075">
    <property type="entry name" value="TetR_C"/>
</dbReference>
<dbReference type="Gene3D" id="1.10.357.10">
    <property type="entry name" value="Tetracycline Repressor, domain 2"/>
    <property type="match status" value="1"/>
</dbReference>
<dbReference type="InterPro" id="IPR009057">
    <property type="entry name" value="Homeodomain-like_sf"/>
</dbReference>
<dbReference type="InterPro" id="IPR023772">
    <property type="entry name" value="DNA-bd_HTH_TetR-type_CS"/>
</dbReference>
<evidence type="ECO:0000313" key="6">
    <source>
        <dbReference type="EMBL" id="RIX51391.1"/>
    </source>
</evidence>
<feature type="DNA-binding region" description="H-T-H motif" evidence="4">
    <location>
        <begin position="32"/>
        <end position="51"/>
    </location>
</feature>
<evidence type="ECO:0000256" key="3">
    <source>
        <dbReference type="ARBA" id="ARBA00023163"/>
    </source>
</evidence>
<evidence type="ECO:0000313" key="7">
    <source>
        <dbReference type="Proteomes" id="UP000266482"/>
    </source>
</evidence>
<feature type="domain" description="HTH tetR-type" evidence="5">
    <location>
        <begin position="9"/>
        <end position="69"/>
    </location>
</feature>
<keyword evidence="7" id="KW-1185">Reference proteome</keyword>
<comment type="caution">
    <text evidence="6">The sequence shown here is derived from an EMBL/GenBank/DDBJ whole genome shotgun (WGS) entry which is preliminary data.</text>
</comment>
<organism evidence="6 7">
    <name type="scientific">Paenibacillus nanensis</name>
    <dbReference type="NCBI Taxonomy" id="393251"/>
    <lineage>
        <taxon>Bacteria</taxon>
        <taxon>Bacillati</taxon>
        <taxon>Bacillota</taxon>
        <taxon>Bacilli</taxon>
        <taxon>Bacillales</taxon>
        <taxon>Paenibacillaceae</taxon>
        <taxon>Paenibacillus</taxon>
    </lineage>
</organism>
<dbReference type="Pfam" id="PF16925">
    <property type="entry name" value="TetR_C_13"/>
    <property type="match status" value="1"/>
</dbReference>
<dbReference type="PROSITE" id="PS01081">
    <property type="entry name" value="HTH_TETR_1"/>
    <property type="match status" value="1"/>
</dbReference>
<keyword evidence="2 4" id="KW-0238">DNA-binding</keyword>
<dbReference type="Pfam" id="PF00440">
    <property type="entry name" value="TetR_N"/>
    <property type="match status" value="1"/>
</dbReference>
<dbReference type="Gene3D" id="1.10.10.60">
    <property type="entry name" value="Homeodomain-like"/>
    <property type="match status" value="1"/>
</dbReference>
<dbReference type="PANTHER" id="PTHR47506:SF1">
    <property type="entry name" value="HTH-TYPE TRANSCRIPTIONAL REGULATOR YJDC"/>
    <property type="match status" value="1"/>
</dbReference>
<gene>
    <name evidence="6" type="ORF">D3P08_15840</name>
</gene>
<dbReference type="PRINTS" id="PR00455">
    <property type="entry name" value="HTHTETR"/>
</dbReference>
<evidence type="ECO:0000256" key="4">
    <source>
        <dbReference type="PROSITE-ProRule" id="PRU00335"/>
    </source>
</evidence>
<keyword evidence="3" id="KW-0804">Transcription</keyword>
<proteinExistence type="predicted"/>
<dbReference type="RefSeq" id="WP_119600684.1">
    <property type="nucleotide sequence ID" value="NZ_QXQA01000010.1"/>
</dbReference>
<evidence type="ECO:0000256" key="2">
    <source>
        <dbReference type="ARBA" id="ARBA00023125"/>
    </source>
</evidence>
<dbReference type="SUPFAM" id="SSF48498">
    <property type="entry name" value="Tetracyclin repressor-like, C-terminal domain"/>
    <property type="match status" value="1"/>
</dbReference>